<dbReference type="InterPro" id="IPR024337">
    <property type="entry name" value="tRNA_splic_suSen54"/>
</dbReference>
<evidence type="ECO:0000256" key="3">
    <source>
        <dbReference type="SAM" id="MobiDB-lite"/>
    </source>
</evidence>
<dbReference type="PANTHER" id="PTHR21027">
    <property type="entry name" value="TRNA-SPLICING ENDONUCLEASE SUBUNIT SEN54"/>
    <property type="match status" value="1"/>
</dbReference>
<evidence type="ECO:0000313" key="5">
    <source>
        <dbReference type="EMBL" id="KAK4535306.1"/>
    </source>
</evidence>
<dbReference type="AlphaFoldDB" id="A0AAV9IT87"/>
<evidence type="ECO:0000256" key="2">
    <source>
        <dbReference type="ARBA" id="ARBA00022694"/>
    </source>
</evidence>
<keyword evidence="6" id="KW-1185">Reference proteome</keyword>
<dbReference type="PANTHER" id="PTHR21027:SF1">
    <property type="entry name" value="TRNA-SPLICING ENDONUCLEASE SUBUNIT SEN54"/>
    <property type="match status" value="1"/>
</dbReference>
<gene>
    <name evidence="5" type="ORF">CDCA_CDCA04G1331</name>
</gene>
<comment type="caution">
    <text evidence="5">The sequence shown here is derived from an EMBL/GenBank/DDBJ whole genome shotgun (WGS) entry which is preliminary data.</text>
</comment>
<dbReference type="Pfam" id="PF12928">
    <property type="entry name" value="tRNA_int_end_N2"/>
    <property type="match status" value="1"/>
</dbReference>
<dbReference type="Proteomes" id="UP001301350">
    <property type="component" value="Unassembled WGS sequence"/>
</dbReference>
<organism evidence="5 6">
    <name type="scientific">Cyanidium caldarium</name>
    <name type="common">Red alga</name>
    <dbReference type="NCBI Taxonomy" id="2771"/>
    <lineage>
        <taxon>Eukaryota</taxon>
        <taxon>Rhodophyta</taxon>
        <taxon>Bangiophyceae</taxon>
        <taxon>Cyanidiales</taxon>
        <taxon>Cyanidiaceae</taxon>
        <taxon>Cyanidium</taxon>
    </lineage>
</organism>
<feature type="compositionally biased region" description="Low complexity" evidence="3">
    <location>
        <begin position="307"/>
        <end position="329"/>
    </location>
</feature>
<feature type="region of interest" description="Disordered" evidence="3">
    <location>
        <begin position="294"/>
        <end position="338"/>
    </location>
</feature>
<feature type="domain" description="tRNA-splicing endonuclease subunit Sen54 N-terminal" evidence="4">
    <location>
        <begin position="71"/>
        <end position="131"/>
    </location>
</feature>
<name>A0AAV9IT87_CYACA</name>
<proteinExistence type="inferred from homology"/>
<dbReference type="GO" id="GO:0000214">
    <property type="term" value="C:tRNA-intron endonuclease complex"/>
    <property type="evidence" value="ECO:0007669"/>
    <property type="project" value="TreeGrafter"/>
</dbReference>
<feature type="compositionally biased region" description="Acidic residues" evidence="3">
    <location>
        <begin position="295"/>
        <end position="306"/>
    </location>
</feature>
<dbReference type="InterPro" id="IPR024336">
    <property type="entry name" value="tRNA_splic_suSen54_N"/>
</dbReference>
<evidence type="ECO:0000259" key="4">
    <source>
        <dbReference type="Pfam" id="PF12928"/>
    </source>
</evidence>
<accession>A0AAV9IT87</accession>
<reference evidence="5 6" key="1">
    <citation type="submission" date="2022-07" db="EMBL/GenBank/DDBJ databases">
        <title>Genome-wide signatures of adaptation to extreme environments.</title>
        <authorList>
            <person name="Cho C.H."/>
            <person name="Yoon H.S."/>
        </authorList>
    </citation>
    <scope>NUCLEOTIDE SEQUENCE [LARGE SCALE GENOMIC DNA]</scope>
    <source>
        <strain evidence="5 6">DBV 063 E5</strain>
    </source>
</reference>
<keyword evidence="2" id="KW-0819">tRNA processing</keyword>
<comment type="similarity">
    <text evidence="1">Belongs to the SEN54 family.</text>
</comment>
<evidence type="ECO:0000256" key="1">
    <source>
        <dbReference type="ARBA" id="ARBA00005736"/>
    </source>
</evidence>
<dbReference type="EMBL" id="JANCYW010000004">
    <property type="protein sequence ID" value="KAK4535306.1"/>
    <property type="molecule type" value="Genomic_DNA"/>
</dbReference>
<protein>
    <recommendedName>
        <fullName evidence="4">tRNA-splicing endonuclease subunit Sen54 N-terminal domain-containing protein</fullName>
    </recommendedName>
</protein>
<evidence type="ECO:0000313" key="6">
    <source>
        <dbReference type="Proteomes" id="UP001301350"/>
    </source>
</evidence>
<dbReference type="GO" id="GO:0000379">
    <property type="term" value="P:tRNA-type intron splice site recognition and cleavage"/>
    <property type="evidence" value="ECO:0007669"/>
    <property type="project" value="TreeGrafter"/>
</dbReference>
<sequence>MPTDRVRGGRAHKDARSNTETVPWWQFHRGLPHRGVKDEALAPKVTDDLSTGQRRRWHRRLHEWFTFVAAPNTVSTRHLSVLEWVSHLHQARVVKPRGKLFQSLGTVHGPEQHLFPEEAVFLVDKGAADFYIDGVPASMERCMTLLLSEGVSAEMYYAFGHLRRLGYHVRRSSRAERTAGGADSSEGDALRVSFTYDVWLPGNFKRTAPGLPYFRAVVVPFDAPVPTVDALCALREAALPSQAKIITVDRSVVTVFDVSRAGPLSKPDDPSKYWLAERALVLQAGAAVQANAEIDVAEEREGEEAMGSESETSVSVSEEGSASSAGSASDSEKESEER</sequence>